<dbReference type="RefSeq" id="WP_317958493.1">
    <property type="nucleotide sequence ID" value="NZ_BSKO01000002.1"/>
</dbReference>
<protein>
    <recommendedName>
        <fullName evidence="3">DNA-binding response regulator</fullName>
    </recommendedName>
</protein>
<keyword evidence="2" id="KW-1185">Reference proteome</keyword>
<sequence length="140" mass="16214">MNTCIVSHHHHYREGLRQLLEISIPSLSIVSYPSISNFSNNDNALVIIEPLFCDTEKEQRNIEVIEDLTKRGVKVCLITENLRDEELIELLSFPIFGLLFKSMRTQDVILAIKRILKGAYYIPQRVGKLLLDQYQQQKSL</sequence>
<proteinExistence type="predicted"/>
<gene>
    <name evidence="1" type="ORF">MACH08_40260</name>
</gene>
<evidence type="ECO:0000313" key="2">
    <source>
        <dbReference type="Proteomes" id="UP001275436"/>
    </source>
</evidence>
<evidence type="ECO:0000313" key="1">
    <source>
        <dbReference type="EMBL" id="GLO68242.1"/>
    </source>
</evidence>
<organism evidence="1 2">
    <name type="scientific">Oceanobacillus kimchii</name>
    <dbReference type="NCBI Taxonomy" id="746691"/>
    <lineage>
        <taxon>Bacteria</taxon>
        <taxon>Bacillati</taxon>
        <taxon>Bacillota</taxon>
        <taxon>Bacilli</taxon>
        <taxon>Bacillales</taxon>
        <taxon>Bacillaceae</taxon>
        <taxon>Oceanobacillus</taxon>
    </lineage>
</organism>
<dbReference type="Gene3D" id="3.40.50.2300">
    <property type="match status" value="1"/>
</dbReference>
<name>A0ABQ5TPY4_9BACI</name>
<reference evidence="1 2" key="1">
    <citation type="submission" date="2023-02" db="EMBL/GenBank/DDBJ databases">
        <title>Oceanobacillus kimchii IFOP_LL358 isolated form Alexandrium catenella lab strain.</title>
        <authorList>
            <person name="Gajardo G."/>
            <person name="Ueki S."/>
            <person name="Maruyama F."/>
        </authorList>
    </citation>
    <scope>NUCLEOTIDE SEQUENCE [LARGE SCALE GENOMIC DNA]</scope>
    <source>
        <strain evidence="1 2">IFOP_LL358</strain>
    </source>
</reference>
<evidence type="ECO:0008006" key="3">
    <source>
        <dbReference type="Google" id="ProtNLM"/>
    </source>
</evidence>
<accession>A0ABQ5TPY4</accession>
<dbReference type="Proteomes" id="UP001275436">
    <property type="component" value="Unassembled WGS sequence"/>
</dbReference>
<comment type="caution">
    <text evidence="1">The sequence shown here is derived from an EMBL/GenBank/DDBJ whole genome shotgun (WGS) entry which is preliminary data.</text>
</comment>
<dbReference type="EMBL" id="BSKO01000002">
    <property type="protein sequence ID" value="GLO68242.1"/>
    <property type="molecule type" value="Genomic_DNA"/>
</dbReference>